<name>W7UFU3_RUMFL</name>
<feature type="domain" description="Polymerase nucleotidyl transferase" evidence="1">
    <location>
        <begin position="10"/>
        <end position="55"/>
    </location>
</feature>
<dbReference type="Pfam" id="PF01909">
    <property type="entry name" value="NTP_transf_2"/>
    <property type="match status" value="1"/>
</dbReference>
<dbReference type="CDD" id="cd05403">
    <property type="entry name" value="NT_KNTase_like"/>
    <property type="match status" value="1"/>
</dbReference>
<protein>
    <recommendedName>
        <fullName evidence="1">Polymerase nucleotidyl transferase domain-containing protein</fullName>
    </recommendedName>
</protein>
<dbReference type="GO" id="GO:0016779">
    <property type="term" value="F:nucleotidyltransferase activity"/>
    <property type="evidence" value="ECO:0007669"/>
    <property type="project" value="InterPro"/>
</dbReference>
<dbReference type="Gene3D" id="3.30.460.10">
    <property type="entry name" value="Beta Polymerase, domain 2"/>
    <property type="match status" value="1"/>
</dbReference>
<accession>W7UFU3</accession>
<dbReference type="InterPro" id="IPR002934">
    <property type="entry name" value="Polymerase_NTP_transf_dom"/>
</dbReference>
<evidence type="ECO:0000259" key="1">
    <source>
        <dbReference type="Pfam" id="PF01909"/>
    </source>
</evidence>
<keyword evidence="3" id="KW-1185">Reference proteome</keyword>
<dbReference type="PATRIC" id="fig|1341157.4.peg.1286"/>
<dbReference type="RefSeq" id="WP_037298350.1">
    <property type="nucleotide sequence ID" value="NZ_ATAX01000021.1"/>
</dbReference>
<comment type="caution">
    <text evidence="2">The sequence shown here is derived from an EMBL/GenBank/DDBJ whole genome shotgun (WGS) entry which is preliminary data.</text>
</comment>
<dbReference type="InterPro" id="IPR043519">
    <property type="entry name" value="NT_sf"/>
</dbReference>
<dbReference type="EMBL" id="ATAX01000021">
    <property type="protein sequence ID" value="EWM54046.1"/>
    <property type="molecule type" value="Genomic_DNA"/>
</dbReference>
<evidence type="ECO:0000313" key="3">
    <source>
        <dbReference type="Proteomes" id="UP000019365"/>
    </source>
</evidence>
<dbReference type="AlphaFoldDB" id="W7UFU3"/>
<proteinExistence type="predicted"/>
<dbReference type="Proteomes" id="UP000019365">
    <property type="component" value="Unassembled WGS sequence"/>
</dbReference>
<reference evidence="2 3" key="1">
    <citation type="journal article" date="2014" name="PLoS ONE">
        <title>Rumen cellulosomics: divergent fiber-degrading strategies revealed by comparative genome-wide analysis of six ruminococcal strains.</title>
        <authorList>
            <person name="Dassa B."/>
            <person name="Borovok I."/>
            <person name="Ruimy-Israeli V."/>
            <person name="Lamed R."/>
            <person name="Flint H.J."/>
            <person name="Duncan S.H."/>
            <person name="Henrissat B."/>
            <person name="Coutinho P."/>
            <person name="Morrison M."/>
            <person name="Mosoni P."/>
            <person name="Yeoman C.J."/>
            <person name="White B.A."/>
            <person name="Bayer E.A."/>
        </authorList>
    </citation>
    <scope>NUCLEOTIDE SEQUENCE [LARGE SCALE GENOMIC DNA]</scope>
    <source>
        <strain evidence="2 3">007c</strain>
    </source>
</reference>
<dbReference type="SUPFAM" id="SSF81301">
    <property type="entry name" value="Nucleotidyltransferase"/>
    <property type="match status" value="1"/>
</dbReference>
<dbReference type="eggNOG" id="COG1708">
    <property type="taxonomic scope" value="Bacteria"/>
</dbReference>
<dbReference type="OrthoDB" id="358345at2"/>
<sequence>MIDTASFIDKYISALKNTFPDRICFVGLQGSYARGEATESSDIDFVVILDNLSCEDVRRYRTMLDALPYRELFCGFLSDADDLRNWDVSDLFQFYHDTKPIIGTLDDIVPSITDDDIRRSIKIGVCNIYHSCVHNLIYEKDPAILKGLYKSASFVIQALWYLRSGEYSARLQELFSKVEGSEKDIISAYIQIKNSGVSDFERLSDLIFNWSKKQINQMHEQIER</sequence>
<gene>
    <name evidence="2" type="ORF">RF007C_00140</name>
</gene>
<organism evidence="2 3">
    <name type="scientific">Ruminococcus flavefaciens 007c</name>
    <dbReference type="NCBI Taxonomy" id="1341157"/>
    <lineage>
        <taxon>Bacteria</taxon>
        <taxon>Bacillati</taxon>
        <taxon>Bacillota</taxon>
        <taxon>Clostridia</taxon>
        <taxon>Eubacteriales</taxon>
        <taxon>Oscillospiraceae</taxon>
        <taxon>Ruminococcus</taxon>
    </lineage>
</organism>
<evidence type="ECO:0000313" key="2">
    <source>
        <dbReference type="EMBL" id="EWM54046.1"/>
    </source>
</evidence>